<name>A0A7J6WG85_THATH</name>
<dbReference type="AlphaFoldDB" id="A0A7J6WG85"/>
<comment type="caution">
    <text evidence="1">The sequence shown here is derived from an EMBL/GenBank/DDBJ whole genome shotgun (WGS) entry which is preliminary data.</text>
</comment>
<dbReference type="Proteomes" id="UP000554482">
    <property type="component" value="Unassembled WGS sequence"/>
</dbReference>
<sequence length="109" mass="11902">MNINLHVKEKNHKGGHKGHSLADFVNKSAPLIDRKTSDVTAQREEYHLSPDGHLRSQRMLLNGKPLQLTKAGDIPTLDPVFSDVTSPISIAPLSIAFIVLPQFVAPACV</sequence>
<reference evidence="1 2" key="1">
    <citation type="submission" date="2020-06" db="EMBL/GenBank/DDBJ databases">
        <title>Transcriptomic and genomic resources for Thalictrum thalictroides and T. hernandezii: Facilitating candidate gene discovery in an emerging model plant lineage.</title>
        <authorList>
            <person name="Arias T."/>
            <person name="Riano-Pachon D.M."/>
            <person name="Di Stilio V.S."/>
        </authorList>
    </citation>
    <scope>NUCLEOTIDE SEQUENCE [LARGE SCALE GENOMIC DNA]</scope>
    <source>
        <strain evidence="2">cv. WT478/WT964</strain>
        <tissue evidence="1">Leaves</tissue>
    </source>
</reference>
<dbReference type="GO" id="GO:0004566">
    <property type="term" value="F:beta-glucuronidase activity"/>
    <property type="evidence" value="ECO:0007669"/>
    <property type="project" value="TreeGrafter"/>
</dbReference>
<dbReference type="PANTHER" id="PTHR14363">
    <property type="entry name" value="HEPARANASE-RELATED"/>
    <property type="match status" value="1"/>
</dbReference>
<proteinExistence type="predicted"/>
<dbReference type="GO" id="GO:0009505">
    <property type="term" value="C:plant-type cell wall"/>
    <property type="evidence" value="ECO:0007669"/>
    <property type="project" value="TreeGrafter"/>
</dbReference>
<dbReference type="EMBL" id="JABWDY010017063">
    <property type="protein sequence ID" value="KAF5195620.1"/>
    <property type="molecule type" value="Genomic_DNA"/>
</dbReference>
<gene>
    <name evidence="1" type="ORF">FRX31_014793</name>
</gene>
<keyword evidence="2" id="KW-1185">Reference proteome</keyword>
<organism evidence="1 2">
    <name type="scientific">Thalictrum thalictroides</name>
    <name type="common">Rue-anemone</name>
    <name type="synonym">Anemone thalictroides</name>
    <dbReference type="NCBI Taxonomy" id="46969"/>
    <lineage>
        <taxon>Eukaryota</taxon>
        <taxon>Viridiplantae</taxon>
        <taxon>Streptophyta</taxon>
        <taxon>Embryophyta</taxon>
        <taxon>Tracheophyta</taxon>
        <taxon>Spermatophyta</taxon>
        <taxon>Magnoliopsida</taxon>
        <taxon>Ranunculales</taxon>
        <taxon>Ranunculaceae</taxon>
        <taxon>Thalictroideae</taxon>
        <taxon>Thalictrum</taxon>
    </lineage>
</organism>
<evidence type="ECO:0000313" key="1">
    <source>
        <dbReference type="EMBL" id="KAF5195620.1"/>
    </source>
</evidence>
<dbReference type="OrthoDB" id="1727988at2759"/>
<accession>A0A7J6WG85</accession>
<dbReference type="PANTHER" id="PTHR14363:SF21">
    <property type="entry name" value="HEPARANASE-LIKE PROTEIN 1"/>
    <property type="match status" value="1"/>
</dbReference>
<protein>
    <submittedName>
        <fullName evidence="1">Heparanase-like protein</fullName>
    </submittedName>
</protein>
<evidence type="ECO:0000313" key="2">
    <source>
        <dbReference type="Proteomes" id="UP000554482"/>
    </source>
</evidence>